<dbReference type="GeneID" id="89979461"/>
<evidence type="ECO:0000313" key="3">
    <source>
        <dbReference type="EMBL" id="KAK5044396.1"/>
    </source>
</evidence>
<protein>
    <recommendedName>
        <fullName evidence="2">NACHT domain-containing protein</fullName>
    </recommendedName>
</protein>
<dbReference type="Pfam" id="PF24883">
    <property type="entry name" value="NPHP3_N"/>
    <property type="match status" value="1"/>
</dbReference>
<dbReference type="GO" id="GO:0003824">
    <property type="term" value="F:catalytic activity"/>
    <property type="evidence" value="ECO:0007669"/>
    <property type="project" value="InterPro"/>
</dbReference>
<dbReference type="InterPro" id="IPR053137">
    <property type="entry name" value="NLR-like"/>
</dbReference>
<name>A0AAV9MS27_9EURO</name>
<dbReference type="RefSeq" id="XP_064700062.1">
    <property type="nucleotide sequence ID" value="XM_064854840.1"/>
</dbReference>
<evidence type="ECO:0000256" key="1">
    <source>
        <dbReference type="ARBA" id="ARBA00022737"/>
    </source>
</evidence>
<dbReference type="GO" id="GO:0009116">
    <property type="term" value="P:nucleoside metabolic process"/>
    <property type="evidence" value="ECO:0007669"/>
    <property type="project" value="InterPro"/>
</dbReference>
<dbReference type="PANTHER" id="PTHR46082:SF11">
    <property type="entry name" value="AAA+ ATPASE DOMAIN-CONTAINING PROTEIN-RELATED"/>
    <property type="match status" value="1"/>
</dbReference>
<dbReference type="PANTHER" id="PTHR46082">
    <property type="entry name" value="ATP/GTP-BINDING PROTEIN-RELATED"/>
    <property type="match status" value="1"/>
</dbReference>
<dbReference type="Proteomes" id="UP001358417">
    <property type="component" value="Unassembled WGS sequence"/>
</dbReference>
<dbReference type="SUPFAM" id="SSF52540">
    <property type="entry name" value="P-loop containing nucleoside triphosphate hydrolases"/>
    <property type="match status" value="1"/>
</dbReference>
<organism evidence="3 4">
    <name type="scientific">Exophiala bonariae</name>
    <dbReference type="NCBI Taxonomy" id="1690606"/>
    <lineage>
        <taxon>Eukaryota</taxon>
        <taxon>Fungi</taxon>
        <taxon>Dikarya</taxon>
        <taxon>Ascomycota</taxon>
        <taxon>Pezizomycotina</taxon>
        <taxon>Eurotiomycetes</taxon>
        <taxon>Chaetothyriomycetidae</taxon>
        <taxon>Chaetothyriales</taxon>
        <taxon>Herpotrichiellaceae</taxon>
        <taxon>Exophiala</taxon>
    </lineage>
</organism>
<accession>A0AAV9MS27</accession>
<dbReference type="SUPFAM" id="SSF53167">
    <property type="entry name" value="Purine and uridine phosphorylases"/>
    <property type="match status" value="1"/>
</dbReference>
<feature type="domain" description="NACHT" evidence="2">
    <location>
        <begin position="352"/>
        <end position="499"/>
    </location>
</feature>
<dbReference type="Gene3D" id="3.40.50.1580">
    <property type="entry name" value="Nucleoside phosphorylase domain"/>
    <property type="match status" value="2"/>
</dbReference>
<reference evidence="3 4" key="1">
    <citation type="submission" date="2023-08" db="EMBL/GenBank/DDBJ databases">
        <title>Black Yeasts Isolated from many extreme environments.</title>
        <authorList>
            <person name="Coleine C."/>
            <person name="Stajich J.E."/>
            <person name="Selbmann L."/>
        </authorList>
    </citation>
    <scope>NUCLEOTIDE SEQUENCE [LARGE SCALE GENOMIC DNA]</scope>
    <source>
        <strain evidence="3 4">CCFEE 5792</strain>
    </source>
</reference>
<comment type="caution">
    <text evidence="3">The sequence shown here is derived from an EMBL/GenBank/DDBJ whole genome shotgun (WGS) entry which is preliminary data.</text>
</comment>
<dbReference type="EMBL" id="JAVRRD010000052">
    <property type="protein sequence ID" value="KAK5044396.1"/>
    <property type="molecule type" value="Genomic_DNA"/>
</dbReference>
<evidence type="ECO:0000259" key="2">
    <source>
        <dbReference type="PROSITE" id="PS50837"/>
    </source>
</evidence>
<dbReference type="InterPro" id="IPR007111">
    <property type="entry name" value="NACHT_NTPase"/>
</dbReference>
<keyword evidence="4" id="KW-1185">Reference proteome</keyword>
<dbReference type="PROSITE" id="PS50837">
    <property type="entry name" value="NACHT"/>
    <property type="match status" value="1"/>
</dbReference>
<evidence type="ECO:0000313" key="4">
    <source>
        <dbReference type="Proteomes" id="UP001358417"/>
    </source>
</evidence>
<dbReference type="InterPro" id="IPR056884">
    <property type="entry name" value="NPHP3-like_N"/>
</dbReference>
<proteinExistence type="predicted"/>
<keyword evidence="1" id="KW-0677">Repeat</keyword>
<dbReference type="AlphaFoldDB" id="A0AAV9MS27"/>
<gene>
    <name evidence="3" type="ORF">LTR84_011307</name>
</gene>
<dbReference type="Gene3D" id="3.40.50.300">
    <property type="entry name" value="P-loop containing nucleotide triphosphate hydrolases"/>
    <property type="match status" value="1"/>
</dbReference>
<dbReference type="InterPro" id="IPR027417">
    <property type="entry name" value="P-loop_NTPase"/>
</dbReference>
<dbReference type="InterPro" id="IPR035994">
    <property type="entry name" value="Nucleoside_phosphorylase_sf"/>
</dbReference>
<sequence>MHRTNRGLEDPQVFDVAKRRKLNENHDGAPELYRVTTSIQFSYSDYTVGWICALPLEVAAAKAMLDEIHPALPKSLQDHNTYTLGRIGTHNVVVACMPAGVYGTTSAVTVATSMLSSFQSIRIGLMVGIGGGAHSSCNDIRLGDVVVSKPDENFGGVVQYDYGKTVQEGRFRRIGTLNKPPQVLLTAVSQLQADHTLGVGRIPEYLSEMGARYRSLLPEYGYCDRRPDRLYDALYEHLNSEGTCEGRDPSKLVTRPPRSGNHPAIHYGLIASGNQVIRGICDYADSRKNKQWQEYAAATAAAYAKEILSLPVAAGAAFNSHQSELDVRCHPDTRVDLLREIYGWADDADGKCILWLKGVAGTGKSTISRTAAQMFADHGRLAASFFFKRGEHDRENASLFFTTITLDLVRQIPDLAAHIQQAINEDPGIIRRSLREQFDRLIYRPLTDIGPNLRAGLVLVIDALDECNREGDVRTILSLLANMQSLSSARIRVFLTSRPELPIHLGFAQMGAETHHDVVLHDIPPSTIRHSVTNNGV</sequence>